<evidence type="ECO:0000256" key="3">
    <source>
        <dbReference type="ARBA" id="ARBA00022842"/>
    </source>
</evidence>
<dbReference type="SUPFAM" id="SSF55811">
    <property type="entry name" value="Nudix"/>
    <property type="match status" value="1"/>
</dbReference>
<dbReference type="PROSITE" id="PS51462">
    <property type="entry name" value="NUDIX"/>
    <property type="match status" value="1"/>
</dbReference>
<name>A0A1T3NJ15_9ACTN</name>
<dbReference type="PROSITE" id="PS00893">
    <property type="entry name" value="NUDIX_BOX"/>
    <property type="match status" value="1"/>
</dbReference>
<dbReference type="Gene3D" id="3.90.79.10">
    <property type="entry name" value="Nucleoside Triphosphate Pyrophosphohydrolase"/>
    <property type="match status" value="1"/>
</dbReference>
<feature type="domain" description="Nudix hydrolase" evidence="4">
    <location>
        <begin position="24"/>
        <end position="154"/>
    </location>
</feature>
<dbReference type="AlphaFoldDB" id="A0A1T3NJ15"/>
<dbReference type="EMBL" id="MWQN01000005">
    <property type="protein sequence ID" value="OPC76803.1"/>
    <property type="molecule type" value="Genomic_DNA"/>
</dbReference>
<comment type="cofactor">
    <cofactor evidence="1">
        <name>Mg(2+)</name>
        <dbReference type="ChEBI" id="CHEBI:18420"/>
    </cofactor>
</comment>
<dbReference type="RefSeq" id="WP_078982652.1">
    <property type="nucleotide sequence ID" value="NZ_MWQN01000005.1"/>
</dbReference>
<protein>
    <submittedName>
        <fullName evidence="5">NUDIX hydrolase</fullName>
    </submittedName>
</protein>
<dbReference type="CDD" id="cd18876">
    <property type="entry name" value="NUDIX_Hydrolase"/>
    <property type="match status" value="1"/>
</dbReference>
<proteinExistence type="predicted"/>
<dbReference type="InterPro" id="IPR020084">
    <property type="entry name" value="NUDIX_hydrolase_CS"/>
</dbReference>
<dbReference type="PANTHER" id="PTHR43046">
    <property type="entry name" value="GDP-MANNOSE MANNOSYL HYDROLASE"/>
    <property type="match status" value="1"/>
</dbReference>
<keyword evidence="6" id="KW-1185">Reference proteome</keyword>
<dbReference type="GO" id="GO:0016787">
    <property type="term" value="F:hydrolase activity"/>
    <property type="evidence" value="ECO:0007669"/>
    <property type="project" value="UniProtKB-KW"/>
</dbReference>
<dbReference type="Proteomes" id="UP000190037">
    <property type="component" value="Unassembled WGS sequence"/>
</dbReference>
<accession>A0A1T3NJ15</accession>
<keyword evidence="3" id="KW-0460">Magnesium</keyword>
<evidence type="ECO:0000259" key="4">
    <source>
        <dbReference type="PROSITE" id="PS51462"/>
    </source>
</evidence>
<gene>
    <name evidence="5" type="ORF">B4N89_45860</name>
</gene>
<evidence type="ECO:0000313" key="6">
    <source>
        <dbReference type="Proteomes" id="UP000190037"/>
    </source>
</evidence>
<evidence type="ECO:0000256" key="2">
    <source>
        <dbReference type="ARBA" id="ARBA00022801"/>
    </source>
</evidence>
<sequence>MKPPPERHGPRWDAYLAHGNATQARKRVVADALLRDHDGRVLLVDPTYKSGWDLPGGMAETNEPPVDAVRRELAEELGLMITVGSLLCVDWVSPHGPWDDLVAFVFDAGTLPPSVCATLRPRDAELARCGFFPRDRALDLLTERQRRRTAQALAALDEGRPRYLQDGLPSW</sequence>
<dbReference type="Pfam" id="PF00293">
    <property type="entry name" value="NUDIX"/>
    <property type="match status" value="1"/>
</dbReference>
<reference evidence="5 6" key="1">
    <citation type="submission" date="2017-03" db="EMBL/GenBank/DDBJ databases">
        <title>Draft genome sequence of Streptomyces scabrisporus NF3, endophyte isolated from Amphipterygium adstringens.</title>
        <authorList>
            <person name="Vazquez M."/>
            <person name="Ceapa C.D."/>
            <person name="Rodriguez Luna D."/>
            <person name="Sanchez Esquivel S."/>
        </authorList>
    </citation>
    <scope>NUCLEOTIDE SEQUENCE [LARGE SCALE GENOMIC DNA]</scope>
    <source>
        <strain evidence="5 6">NF3</strain>
    </source>
</reference>
<dbReference type="STRING" id="159449.B4N89_45860"/>
<evidence type="ECO:0000313" key="5">
    <source>
        <dbReference type="EMBL" id="OPC76803.1"/>
    </source>
</evidence>
<organism evidence="5 6">
    <name type="scientific">Embleya scabrispora</name>
    <dbReference type="NCBI Taxonomy" id="159449"/>
    <lineage>
        <taxon>Bacteria</taxon>
        <taxon>Bacillati</taxon>
        <taxon>Actinomycetota</taxon>
        <taxon>Actinomycetes</taxon>
        <taxon>Kitasatosporales</taxon>
        <taxon>Streptomycetaceae</taxon>
        <taxon>Embleya</taxon>
    </lineage>
</organism>
<comment type="caution">
    <text evidence="5">The sequence shown here is derived from an EMBL/GenBank/DDBJ whole genome shotgun (WGS) entry which is preliminary data.</text>
</comment>
<dbReference type="InterPro" id="IPR000086">
    <property type="entry name" value="NUDIX_hydrolase_dom"/>
</dbReference>
<evidence type="ECO:0000256" key="1">
    <source>
        <dbReference type="ARBA" id="ARBA00001946"/>
    </source>
</evidence>
<dbReference type="InterPro" id="IPR015797">
    <property type="entry name" value="NUDIX_hydrolase-like_dom_sf"/>
</dbReference>
<dbReference type="PANTHER" id="PTHR43046:SF12">
    <property type="entry name" value="GDP-MANNOSE MANNOSYL HYDROLASE"/>
    <property type="match status" value="1"/>
</dbReference>
<keyword evidence="2 5" id="KW-0378">Hydrolase</keyword>